<evidence type="ECO:0000256" key="1">
    <source>
        <dbReference type="SAM" id="MobiDB-lite"/>
    </source>
</evidence>
<comment type="caution">
    <text evidence="2">The sequence shown here is derived from an EMBL/GenBank/DDBJ whole genome shotgun (WGS) entry which is preliminary data.</text>
</comment>
<name>A0A830GRT8_9EURY</name>
<feature type="compositionally biased region" description="Basic and acidic residues" evidence="1">
    <location>
        <begin position="64"/>
        <end position="75"/>
    </location>
</feature>
<evidence type="ECO:0000313" key="2">
    <source>
        <dbReference type="EMBL" id="GGO01578.1"/>
    </source>
</evidence>
<keyword evidence="3" id="KW-1185">Reference proteome</keyword>
<feature type="region of interest" description="Disordered" evidence="1">
    <location>
        <begin position="52"/>
        <end position="75"/>
    </location>
</feature>
<gene>
    <name evidence="2" type="ORF">GCM10009030_35400</name>
</gene>
<reference evidence="2" key="1">
    <citation type="journal article" date="2014" name="Int. J. Syst. Evol. Microbiol.">
        <title>Complete genome sequence of Corynebacterium casei LMG S-19264T (=DSM 44701T), isolated from a smear-ripened cheese.</title>
        <authorList>
            <consortium name="US DOE Joint Genome Institute (JGI-PGF)"/>
            <person name="Walter F."/>
            <person name="Albersmeier A."/>
            <person name="Kalinowski J."/>
            <person name="Ruckert C."/>
        </authorList>
    </citation>
    <scope>NUCLEOTIDE SEQUENCE</scope>
    <source>
        <strain evidence="2">JCM 17820</strain>
    </source>
</reference>
<dbReference type="Proteomes" id="UP000605784">
    <property type="component" value="Unassembled WGS sequence"/>
</dbReference>
<protein>
    <submittedName>
        <fullName evidence="2">Uncharacterized protein</fullName>
    </submittedName>
</protein>
<proteinExistence type="predicted"/>
<evidence type="ECO:0000313" key="3">
    <source>
        <dbReference type="Proteomes" id="UP000605784"/>
    </source>
</evidence>
<sequence>MHRRPVVSRRFVWFSVGKPAATVLSQLMPTTAAQFRRDVDCGPTYPTYRDGSREAVQTWVNDGTGRRGRDEWGGE</sequence>
<reference evidence="2" key="2">
    <citation type="submission" date="2020-09" db="EMBL/GenBank/DDBJ databases">
        <authorList>
            <person name="Sun Q."/>
            <person name="Ohkuma M."/>
        </authorList>
    </citation>
    <scope>NUCLEOTIDE SEQUENCE</scope>
    <source>
        <strain evidence="2">JCM 17820</strain>
    </source>
</reference>
<dbReference type="EMBL" id="BMOU01000006">
    <property type="protein sequence ID" value="GGO01578.1"/>
    <property type="molecule type" value="Genomic_DNA"/>
</dbReference>
<organism evidence="2 3">
    <name type="scientific">Haloarcula pellucida</name>
    <dbReference type="NCBI Taxonomy" id="1427151"/>
    <lineage>
        <taxon>Archaea</taxon>
        <taxon>Methanobacteriati</taxon>
        <taxon>Methanobacteriota</taxon>
        <taxon>Stenosarchaea group</taxon>
        <taxon>Halobacteria</taxon>
        <taxon>Halobacteriales</taxon>
        <taxon>Haloarculaceae</taxon>
        <taxon>Haloarcula</taxon>
    </lineage>
</organism>
<accession>A0A830GRT8</accession>
<dbReference type="AlphaFoldDB" id="A0A830GRT8"/>